<dbReference type="SMART" id="SM00849">
    <property type="entry name" value="Lactamase_B"/>
    <property type="match status" value="1"/>
</dbReference>
<dbReference type="Gene3D" id="3.60.15.10">
    <property type="entry name" value="Ribonuclease Z/Hydroxyacylglutathione hydrolase-like"/>
    <property type="match status" value="1"/>
</dbReference>
<dbReference type="SUPFAM" id="SSF56281">
    <property type="entry name" value="Metallo-hydrolase/oxidoreductase"/>
    <property type="match status" value="1"/>
</dbReference>
<keyword evidence="2" id="KW-0378">Hydrolase</keyword>
<dbReference type="Pfam" id="PF00753">
    <property type="entry name" value="Lactamase_B"/>
    <property type="match status" value="1"/>
</dbReference>
<name>A0AAE3XDK0_9DEIO</name>
<accession>A0AAE3XDK0</accession>
<feature type="domain" description="Metallo-beta-lactamase" evidence="1">
    <location>
        <begin position="34"/>
        <end position="242"/>
    </location>
</feature>
<organism evidence="2 3">
    <name type="scientific">Deinococcus soli</name>
    <name type="common">ex Cha et al. 2016</name>
    <dbReference type="NCBI Taxonomy" id="1309411"/>
    <lineage>
        <taxon>Bacteria</taxon>
        <taxon>Thermotogati</taxon>
        <taxon>Deinococcota</taxon>
        <taxon>Deinococci</taxon>
        <taxon>Deinococcales</taxon>
        <taxon>Deinococcaceae</taxon>
        <taxon>Deinococcus</taxon>
    </lineage>
</organism>
<dbReference type="PANTHER" id="PTHR42951">
    <property type="entry name" value="METALLO-BETA-LACTAMASE DOMAIN-CONTAINING"/>
    <property type="match status" value="1"/>
</dbReference>
<reference evidence="2" key="1">
    <citation type="submission" date="2023-07" db="EMBL/GenBank/DDBJ databases">
        <title>Sorghum-associated microbial communities from plants grown in Nebraska, USA.</title>
        <authorList>
            <person name="Schachtman D."/>
        </authorList>
    </citation>
    <scope>NUCLEOTIDE SEQUENCE</scope>
    <source>
        <strain evidence="2">BE330</strain>
    </source>
</reference>
<gene>
    <name evidence="2" type="ORF">J2Y00_002673</name>
</gene>
<dbReference type="AlphaFoldDB" id="A0AAE3XDK0"/>
<evidence type="ECO:0000259" key="1">
    <source>
        <dbReference type="SMART" id="SM00849"/>
    </source>
</evidence>
<dbReference type="RefSeq" id="WP_309855200.1">
    <property type="nucleotide sequence ID" value="NZ_JAVDQJ010000006.1"/>
</dbReference>
<proteinExistence type="predicted"/>
<evidence type="ECO:0000313" key="3">
    <source>
        <dbReference type="Proteomes" id="UP001185331"/>
    </source>
</evidence>
<protein>
    <submittedName>
        <fullName evidence="2">Glyoxylase-like metal-dependent hydrolase (Beta-lactamase superfamily II)</fullName>
    </submittedName>
</protein>
<dbReference type="EMBL" id="JAVDQK010000006">
    <property type="protein sequence ID" value="MDR6219076.1"/>
    <property type="molecule type" value="Genomic_DNA"/>
</dbReference>
<dbReference type="InterPro" id="IPR036866">
    <property type="entry name" value="RibonucZ/Hydroxyglut_hydro"/>
</dbReference>
<evidence type="ECO:0000313" key="2">
    <source>
        <dbReference type="EMBL" id="MDR6219076.1"/>
    </source>
</evidence>
<dbReference type="Proteomes" id="UP001185331">
    <property type="component" value="Unassembled WGS sequence"/>
</dbReference>
<dbReference type="InterPro" id="IPR001279">
    <property type="entry name" value="Metallo-B-lactamas"/>
</dbReference>
<dbReference type="GO" id="GO:0016787">
    <property type="term" value="F:hydrolase activity"/>
    <property type="evidence" value="ECO:0007669"/>
    <property type="project" value="UniProtKB-KW"/>
</dbReference>
<comment type="caution">
    <text evidence="2">The sequence shown here is derived from an EMBL/GenBank/DDBJ whole genome shotgun (WGS) entry which is preliminary data.</text>
</comment>
<dbReference type="PANTHER" id="PTHR42951:SF17">
    <property type="entry name" value="METALLO-BETA-LACTAMASE DOMAIN-CONTAINING PROTEIN"/>
    <property type="match status" value="1"/>
</dbReference>
<dbReference type="InterPro" id="IPR050855">
    <property type="entry name" value="NDM-1-like"/>
</dbReference>
<sequence length="316" mass="33311">MTAAQPVLALHPQGSSFGGTQTLRGDLVRVRLPMVNVFLLGEPGGPWVLVDAGMPGTAGLIRRAARSVHGARPPEVVILTHGHLDHVGALAGLLAVWDVPVYAHPLELPHLTGVAPYPFPDPTVGGVMSVLSPAFLPGPFDARPHVRPLPQDGSVPGAPGWRWLHTPGHTSGHVSLWRAADRTLVAGDAFVTTRQETATGALLNAVTEVRRPPAYYTPNWEAAAASVRGLEALSPALAATGHGHPMAGDVLRGQLSGLAAGFEVRGRPARGWYLGHPVPVHAAQRGEPDPLRPMVLGALGGVTAAWLLWRARRLLR</sequence>
<dbReference type="CDD" id="cd07721">
    <property type="entry name" value="yflN-like_MBL-fold"/>
    <property type="match status" value="1"/>
</dbReference>